<keyword evidence="1" id="KW-1133">Transmembrane helix</keyword>
<dbReference type="InterPro" id="IPR000157">
    <property type="entry name" value="TIR_dom"/>
</dbReference>
<dbReference type="AlphaFoldDB" id="A0A1Y1QJJ7"/>
<reference evidence="3 4" key="1">
    <citation type="submission" date="2017-01" db="EMBL/GenBank/DDBJ databases">
        <title>Novel large sulfur bacteria in the metagenomes of groundwater-fed chemosynthetic microbial mats in the Lake Huron basin.</title>
        <authorList>
            <person name="Sharrar A.M."/>
            <person name="Flood B.E."/>
            <person name="Bailey J.V."/>
            <person name="Jones D.S."/>
            <person name="Biddanda B."/>
            <person name="Ruberg S.A."/>
            <person name="Marcus D.N."/>
            <person name="Dick G.J."/>
        </authorList>
    </citation>
    <scope>NUCLEOTIDE SEQUENCE [LARGE SCALE GENOMIC DNA]</scope>
    <source>
        <strain evidence="3">A8</strain>
    </source>
</reference>
<dbReference type="GO" id="GO:0007165">
    <property type="term" value="P:signal transduction"/>
    <property type="evidence" value="ECO:0007669"/>
    <property type="project" value="InterPro"/>
</dbReference>
<evidence type="ECO:0000259" key="2">
    <source>
        <dbReference type="PROSITE" id="PS50104"/>
    </source>
</evidence>
<dbReference type="InterPro" id="IPR035897">
    <property type="entry name" value="Toll_tir_struct_dom_sf"/>
</dbReference>
<dbReference type="SUPFAM" id="SSF52200">
    <property type="entry name" value="Toll/Interleukin receptor TIR domain"/>
    <property type="match status" value="1"/>
</dbReference>
<evidence type="ECO:0000313" key="4">
    <source>
        <dbReference type="Proteomes" id="UP000192491"/>
    </source>
</evidence>
<sequence length="198" mass="23025">MHDIFLSYSTKDRDRLQPLFQALAQQGWSVFWDHYSISTGDNWHQKIDQAICESGCVVVVWSENSIYSEWVLEEASKAKNRDVLLPIKIDSVELPLGFGMRQTGNFTCWNGSSDHPVFIELAEKIYERLNDEQQRPQEQKFGCGFWVVILIALFWYVSNKPKHVTSTHTPVVVVTPDTQKLKHQLTPKDDLWIDRLMK</sequence>
<name>A0A1Y1QJJ7_9GAMM</name>
<feature type="domain" description="TIR" evidence="2">
    <location>
        <begin position="1"/>
        <end position="129"/>
    </location>
</feature>
<dbReference type="Proteomes" id="UP000192491">
    <property type="component" value="Unassembled WGS sequence"/>
</dbReference>
<keyword evidence="1" id="KW-0812">Transmembrane</keyword>
<dbReference type="Gene3D" id="3.40.50.10140">
    <property type="entry name" value="Toll/interleukin-1 receptor homology (TIR) domain"/>
    <property type="match status" value="1"/>
</dbReference>
<comment type="caution">
    <text evidence="3">The sequence shown here is derived from an EMBL/GenBank/DDBJ whole genome shotgun (WGS) entry which is preliminary data.</text>
</comment>
<accession>A0A1Y1QJJ7</accession>
<feature type="transmembrane region" description="Helical" evidence="1">
    <location>
        <begin position="141"/>
        <end position="158"/>
    </location>
</feature>
<evidence type="ECO:0000313" key="3">
    <source>
        <dbReference type="EMBL" id="OQX07174.1"/>
    </source>
</evidence>
<proteinExistence type="predicted"/>
<organism evidence="3 4">
    <name type="scientific">Thiothrix lacustris</name>
    <dbReference type="NCBI Taxonomy" id="525917"/>
    <lineage>
        <taxon>Bacteria</taxon>
        <taxon>Pseudomonadati</taxon>
        <taxon>Pseudomonadota</taxon>
        <taxon>Gammaproteobacteria</taxon>
        <taxon>Thiotrichales</taxon>
        <taxon>Thiotrichaceae</taxon>
        <taxon>Thiothrix</taxon>
    </lineage>
</organism>
<keyword evidence="1" id="KW-0472">Membrane</keyword>
<dbReference type="PROSITE" id="PS50104">
    <property type="entry name" value="TIR"/>
    <property type="match status" value="1"/>
</dbReference>
<gene>
    <name evidence="3" type="ORF">BWK73_28770</name>
</gene>
<protein>
    <recommendedName>
        <fullName evidence="2">TIR domain-containing protein</fullName>
    </recommendedName>
</protein>
<dbReference type="Pfam" id="PF13676">
    <property type="entry name" value="TIR_2"/>
    <property type="match status" value="1"/>
</dbReference>
<dbReference type="EMBL" id="MTEJ01000218">
    <property type="protein sequence ID" value="OQX07174.1"/>
    <property type="molecule type" value="Genomic_DNA"/>
</dbReference>
<evidence type="ECO:0000256" key="1">
    <source>
        <dbReference type="SAM" id="Phobius"/>
    </source>
</evidence>